<dbReference type="Proteomes" id="UP000046392">
    <property type="component" value="Unplaced"/>
</dbReference>
<dbReference type="STRING" id="174720.A0A0N5CD31"/>
<feature type="compositionally biased region" description="Polar residues" evidence="1">
    <location>
        <begin position="44"/>
        <end position="57"/>
    </location>
</feature>
<dbReference type="AlphaFoldDB" id="A0A0N5CD31"/>
<evidence type="ECO:0000256" key="1">
    <source>
        <dbReference type="SAM" id="MobiDB-lite"/>
    </source>
</evidence>
<evidence type="ECO:0000313" key="2">
    <source>
        <dbReference type="Proteomes" id="UP000046392"/>
    </source>
</evidence>
<sequence>MSFPVDPERFISLDRFNIQENQVMSTFELAPPDPSEDSTPIDPFQSTVSDPQNSQNVLGPDFEPQNNNTGYSLPPGFEPRQNSDIPELNIESSNSNNNNERFDDPEEPSSSRLSPPPPLPLSQVHQRSILTDSGLLHHLKRVQNDIVNTSVNNSNINNDFTKSSSITSKTSIDEDNESRLLQYRLNKRVESFRINKREECITKPPKDVTTCESSDLISHKDNLPNSDDINPLTNVPNQNFSSTTSTLKRTAEQINTSNEESSELVNETNEETLMDIAKRKRQEDKATEGSSKDKVSFEYQCDISGNGRNTRDSDNIDGVKKSLPSISTKFIDGSNKKYL</sequence>
<proteinExistence type="predicted"/>
<feature type="region of interest" description="Disordered" evidence="1">
    <location>
        <begin position="219"/>
        <end position="242"/>
    </location>
</feature>
<accession>A0A0N5CD31</accession>
<reference evidence="3" key="1">
    <citation type="submission" date="2017-02" db="UniProtKB">
        <authorList>
            <consortium name="WormBaseParasite"/>
        </authorList>
    </citation>
    <scope>IDENTIFICATION</scope>
</reference>
<feature type="region of interest" description="Disordered" evidence="1">
    <location>
        <begin position="24"/>
        <end position="123"/>
    </location>
</feature>
<name>A0A0N5CD31_STREA</name>
<feature type="region of interest" description="Disordered" evidence="1">
    <location>
        <begin position="302"/>
        <end position="321"/>
    </location>
</feature>
<keyword evidence="2" id="KW-1185">Reference proteome</keyword>
<feature type="compositionally biased region" description="Basic and acidic residues" evidence="1">
    <location>
        <begin position="309"/>
        <end position="320"/>
    </location>
</feature>
<feature type="compositionally biased region" description="Polar residues" evidence="1">
    <location>
        <begin position="223"/>
        <end position="242"/>
    </location>
</feature>
<protein>
    <submittedName>
        <fullName evidence="3">Uncharacterized protein</fullName>
    </submittedName>
</protein>
<organism evidence="2 3">
    <name type="scientific">Strongyloides papillosus</name>
    <name type="common">Intestinal threadworm</name>
    <dbReference type="NCBI Taxonomy" id="174720"/>
    <lineage>
        <taxon>Eukaryota</taxon>
        <taxon>Metazoa</taxon>
        <taxon>Ecdysozoa</taxon>
        <taxon>Nematoda</taxon>
        <taxon>Chromadorea</taxon>
        <taxon>Rhabditida</taxon>
        <taxon>Tylenchina</taxon>
        <taxon>Panagrolaimomorpha</taxon>
        <taxon>Strongyloidoidea</taxon>
        <taxon>Strongyloididae</taxon>
        <taxon>Strongyloides</taxon>
    </lineage>
</organism>
<dbReference type="WBParaSite" id="SPAL_0001577700.1">
    <property type="protein sequence ID" value="SPAL_0001577700.1"/>
    <property type="gene ID" value="SPAL_0001577700"/>
</dbReference>
<evidence type="ECO:0000313" key="3">
    <source>
        <dbReference type="WBParaSite" id="SPAL_0001577700.1"/>
    </source>
</evidence>